<reference evidence="6 7" key="1">
    <citation type="submission" date="2018-06" db="EMBL/GenBank/DDBJ databases">
        <title>Genomic Encyclopedia of Archaeal and Bacterial Type Strains, Phase II (KMG-II): from individual species to whole genera.</title>
        <authorList>
            <person name="Goeker M."/>
        </authorList>
    </citation>
    <scope>NUCLEOTIDE SEQUENCE [LARGE SCALE GENOMIC DNA]</scope>
    <source>
        <strain evidence="6 7">ATCC BAA-1881</strain>
    </source>
</reference>
<dbReference type="Proteomes" id="UP000248806">
    <property type="component" value="Unassembled WGS sequence"/>
</dbReference>
<gene>
    <name evidence="6" type="ORF">EI42_04241</name>
</gene>
<evidence type="ECO:0000313" key="6">
    <source>
        <dbReference type="EMBL" id="PZW25397.1"/>
    </source>
</evidence>
<feature type="domain" description="IclR-ED" evidence="5">
    <location>
        <begin position="72"/>
        <end position="254"/>
    </location>
</feature>
<dbReference type="SUPFAM" id="SSF55781">
    <property type="entry name" value="GAF domain-like"/>
    <property type="match status" value="1"/>
</dbReference>
<comment type="caution">
    <text evidence="6">The sequence shown here is derived from an EMBL/GenBank/DDBJ whole genome shotgun (WGS) entry which is preliminary data.</text>
</comment>
<keyword evidence="7" id="KW-1185">Reference proteome</keyword>
<organism evidence="6 7">
    <name type="scientific">Thermosporothrix hazakensis</name>
    <dbReference type="NCBI Taxonomy" id="644383"/>
    <lineage>
        <taxon>Bacteria</taxon>
        <taxon>Bacillati</taxon>
        <taxon>Chloroflexota</taxon>
        <taxon>Ktedonobacteria</taxon>
        <taxon>Ktedonobacterales</taxon>
        <taxon>Thermosporotrichaceae</taxon>
        <taxon>Thermosporothrix</taxon>
    </lineage>
</organism>
<dbReference type="InterPro" id="IPR005471">
    <property type="entry name" value="Tscrpt_reg_IclR_N"/>
</dbReference>
<dbReference type="InterPro" id="IPR014757">
    <property type="entry name" value="Tscrpt_reg_IclR_C"/>
</dbReference>
<dbReference type="GO" id="GO:0045892">
    <property type="term" value="P:negative regulation of DNA-templated transcription"/>
    <property type="evidence" value="ECO:0007669"/>
    <property type="project" value="TreeGrafter"/>
</dbReference>
<evidence type="ECO:0000256" key="1">
    <source>
        <dbReference type="ARBA" id="ARBA00023015"/>
    </source>
</evidence>
<dbReference type="Pfam" id="PF01614">
    <property type="entry name" value="IclR_C"/>
    <property type="match status" value="1"/>
</dbReference>
<dbReference type="RefSeq" id="WP_111324578.1">
    <property type="nucleotide sequence ID" value="NZ_BIFX01000001.1"/>
</dbReference>
<dbReference type="Gene3D" id="1.10.10.10">
    <property type="entry name" value="Winged helix-like DNA-binding domain superfamily/Winged helix DNA-binding domain"/>
    <property type="match status" value="1"/>
</dbReference>
<keyword evidence="1" id="KW-0805">Transcription regulation</keyword>
<dbReference type="SMART" id="SM00346">
    <property type="entry name" value="HTH_ICLR"/>
    <property type="match status" value="1"/>
</dbReference>
<dbReference type="PANTHER" id="PTHR30136:SF35">
    <property type="entry name" value="HTH-TYPE TRANSCRIPTIONAL REGULATOR RV1719"/>
    <property type="match status" value="1"/>
</dbReference>
<sequence length="256" mass="28144">MDGQHVKETKVGVLDKAMAILLSFTSGNEALLPQELAARTGMPLPTIYRLAQALSEHGMLMKDGIRFRLGITLARLGMMAIEGVDVRQKARPHLEWLTAQTEENAELHIRHESSRLVLEVVSSPHNLRPFTDVGTPLPLHQGAAGKVLLAWLPENERTSLIAGSRARFPEGAPFDEQRYEEELSRVRDYGWSFSDGERFSGVSALAAPIWNAGGHIAGAMTLVAPSARLTAEKRKRFVPLVQEAARRTSHDLGSAQ</sequence>
<accession>A0A326U3R9</accession>
<evidence type="ECO:0000259" key="4">
    <source>
        <dbReference type="PROSITE" id="PS51077"/>
    </source>
</evidence>
<dbReference type="GO" id="GO:0003700">
    <property type="term" value="F:DNA-binding transcription factor activity"/>
    <property type="evidence" value="ECO:0007669"/>
    <property type="project" value="TreeGrafter"/>
</dbReference>
<proteinExistence type="predicted"/>
<dbReference type="InterPro" id="IPR036388">
    <property type="entry name" value="WH-like_DNA-bd_sf"/>
</dbReference>
<dbReference type="PANTHER" id="PTHR30136">
    <property type="entry name" value="HELIX-TURN-HELIX TRANSCRIPTIONAL REGULATOR, ICLR FAMILY"/>
    <property type="match status" value="1"/>
</dbReference>
<dbReference type="InterPro" id="IPR050707">
    <property type="entry name" value="HTH_MetabolicPath_Reg"/>
</dbReference>
<dbReference type="PROSITE" id="PS51078">
    <property type="entry name" value="ICLR_ED"/>
    <property type="match status" value="1"/>
</dbReference>
<dbReference type="InterPro" id="IPR036390">
    <property type="entry name" value="WH_DNA-bd_sf"/>
</dbReference>
<protein>
    <submittedName>
        <fullName evidence="6">IclR family transcriptional regulator</fullName>
    </submittedName>
</protein>
<evidence type="ECO:0000256" key="2">
    <source>
        <dbReference type="ARBA" id="ARBA00023125"/>
    </source>
</evidence>
<dbReference type="EMBL" id="QKUF01000018">
    <property type="protein sequence ID" value="PZW25397.1"/>
    <property type="molecule type" value="Genomic_DNA"/>
</dbReference>
<evidence type="ECO:0000256" key="3">
    <source>
        <dbReference type="ARBA" id="ARBA00023163"/>
    </source>
</evidence>
<name>A0A326U3R9_THEHA</name>
<dbReference type="GO" id="GO:0003677">
    <property type="term" value="F:DNA binding"/>
    <property type="evidence" value="ECO:0007669"/>
    <property type="project" value="UniProtKB-KW"/>
</dbReference>
<keyword evidence="3" id="KW-0804">Transcription</keyword>
<dbReference type="Gene3D" id="3.30.450.40">
    <property type="match status" value="1"/>
</dbReference>
<dbReference type="InterPro" id="IPR029016">
    <property type="entry name" value="GAF-like_dom_sf"/>
</dbReference>
<feature type="domain" description="HTH iclR-type" evidence="4">
    <location>
        <begin position="11"/>
        <end position="71"/>
    </location>
</feature>
<dbReference type="OrthoDB" id="9791752at2"/>
<dbReference type="SUPFAM" id="SSF46785">
    <property type="entry name" value="Winged helix' DNA-binding domain"/>
    <property type="match status" value="1"/>
</dbReference>
<evidence type="ECO:0000313" key="7">
    <source>
        <dbReference type="Proteomes" id="UP000248806"/>
    </source>
</evidence>
<dbReference type="Pfam" id="PF09339">
    <property type="entry name" value="HTH_IclR"/>
    <property type="match status" value="1"/>
</dbReference>
<dbReference type="AlphaFoldDB" id="A0A326U3R9"/>
<dbReference type="PROSITE" id="PS51077">
    <property type="entry name" value="HTH_ICLR"/>
    <property type="match status" value="1"/>
</dbReference>
<keyword evidence="2" id="KW-0238">DNA-binding</keyword>
<evidence type="ECO:0000259" key="5">
    <source>
        <dbReference type="PROSITE" id="PS51078"/>
    </source>
</evidence>